<dbReference type="PANTHER" id="PTHR42891:SF1">
    <property type="entry name" value="D-GLYCERO-BETA-D-MANNO-HEPTOSE-1,7-BISPHOSPHATE 7-PHOSPHATASE"/>
    <property type="match status" value="1"/>
</dbReference>
<keyword evidence="10" id="KW-1185">Reference proteome</keyword>
<dbReference type="InterPro" id="IPR006543">
    <property type="entry name" value="Histidinol-phos"/>
</dbReference>
<comment type="subcellular location">
    <subcellularLocation>
        <location evidence="1">Cytoplasm</location>
    </subcellularLocation>
</comment>
<dbReference type="InterPro" id="IPR004446">
    <property type="entry name" value="Heptose_bisP_phosphatase"/>
</dbReference>
<keyword evidence="4" id="KW-0479">Metal-binding</keyword>
<dbReference type="GO" id="GO:0016791">
    <property type="term" value="F:phosphatase activity"/>
    <property type="evidence" value="ECO:0007669"/>
    <property type="project" value="InterPro"/>
</dbReference>
<dbReference type="InterPro" id="IPR023214">
    <property type="entry name" value="HAD_sf"/>
</dbReference>
<dbReference type="Pfam" id="PF00483">
    <property type="entry name" value="NTP_transferase"/>
    <property type="match status" value="1"/>
</dbReference>
<dbReference type="PANTHER" id="PTHR42891">
    <property type="entry name" value="D-GLYCERO-BETA-D-MANNO-HEPTOSE-1,7-BISPHOSPHATE 7-PHOSPHATASE"/>
    <property type="match status" value="1"/>
</dbReference>
<dbReference type="GO" id="GO:0046872">
    <property type="term" value="F:metal ion binding"/>
    <property type="evidence" value="ECO:0007669"/>
    <property type="project" value="UniProtKB-KW"/>
</dbReference>
<dbReference type="EMBL" id="OAOQ01000023">
    <property type="protein sequence ID" value="SNX74514.1"/>
    <property type="molecule type" value="Genomic_DNA"/>
</dbReference>
<dbReference type="RefSeq" id="WP_097031711.1">
    <property type="nucleotide sequence ID" value="NZ_OAOQ01000023.1"/>
</dbReference>
<keyword evidence="3" id="KW-0963">Cytoplasm</keyword>
<evidence type="ECO:0000256" key="3">
    <source>
        <dbReference type="ARBA" id="ARBA00022490"/>
    </source>
</evidence>
<evidence type="ECO:0000313" key="9">
    <source>
        <dbReference type="EMBL" id="SNX74514.1"/>
    </source>
</evidence>
<reference evidence="10" key="1">
    <citation type="submission" date="2017-08" db="EMBL/GenBank/DDBJ databases">
        <authorList>
            <person name="Varghese N."/>
            <person name="Submissions S."/>
        </authorList>
    </citation>
    <scope>NUCLEOTIDE SEQUENCE [LARGE SCALE GENOMIC DNA]</scope>
    <source>
        <strain evidence="10">JA234</strain>
    </source>
</reference>
<dbReference type="SUPFAM" id="SSF53448">
    <property type="entry name" value="Nucleotide-diphospho-sugar transferases"/>
    <property type="match status" value="1"/>
</dbReference>
<dbReference type="InterPro" id="IPR006549">
    <property type="entry name" value="HAD-SF_hydro_IIIA"/>
</dbReference>
<evidence type="ECO:0000259" key="8">
    <source>
        <dbReference type="Pfam" id="PF00483"/>
    </source>
</evidence>
<comment type="similarity">
    <text evidence="2">Belongs to the GmhB family.</text>
</comment>
<name>A0A285D3W7_9RHOB</name>
<evidence type="ECO:0000256" key="4">
    <source>
        <dbReference type="ARBA" id="ARBA00022723"/>
    </source>
</evidence>
<evidence type="ECO:0000313" key="10">
    <source>
        <dbReference type="Proteomes" id="UP000219467"/>
    </source>
</evidence>
<dbReference type="Gene3D" id="3.40.50.1000">
    <property type="entry name" value="HAD superfamily/HAD-like"/>
    <property type="match status" value="1"/>
</dbReference>
<dbReference type="CDD" id="cd07503">
    <property type="entry name" value="HAD_HisB-N"/>
    <property type="match status" value="1"/>
</dbReference>
<dbReference type="NCBIfam" id="TIGR01656">
    <property type="entry name" value="Histidinol-ppas"/>
    <property type="match status" value="1"/>
</dbReference>
<evidence type="ECO:0000256" key="7">
    <source>
        <dbReference type="ARBA" id="ARBA00031828"/>
    </source>
</evidence>
<evidence type="ECO:0000256" key="1">
    <source>
        <dbReference type="ARBA" id="ARBA00004496"/>
    </source>
</evidence>
<dbReference type="InterPro" id="IPR036412">
    <property type="entry name" value="HAD-like_sf"/>
</dbReference>
<dbReference type="NCBIfam" id="TIGR01662">
    <property type="entry name" value="HAD-SF-IIIA"/>
    <property type="match status" value="1"/>
</dbReference>
<dbReference type="GO" id="GO:0005975">
    <property type="term" value="P:carbohydrate metabolic process"/>
    <property type="evidence" value="ECO:0007669"/>
    <property type="project" value="InterPro"/>
</dbReference>
<dbReference type="Proteomes" id="UP000219467">
    <property type="component" value="Unassembled WGS sequence"/>
</dbReference>
<organism evidence="9 10">
    <name type="scientific">Cereibacter ovatus</name>
    <dbReference type="NCBI Taxonomy" id="439529"/>
    <lineage>
        <taxon>Bacteria</taxon>
        <taxon>Pseudomonadati</taxon>
        <taxon>Pseudomonadota</taxon>
        <taxon>Alphaproteobacteria</taxon>
        <taxon>Rhodobacterales</taxon>
        <taxon>Paracoccaceae</taxon>
        <taxon>Cereibacter</taxon>
    </lineage>
</organism>
<feature type="domain" description="Nucleotidyl transferase" evidence="8">
    <location>
        <begin position="4"/>
        <end position="223"/>
    </location>
</feature>
<dbReference type="InterPro" id="IPR029044">
    <property type="entry name" value="Nucleotide-diphossugar_trans"/>
</dbReference>
<dbReference type="SUPFAM" id="SSF56784">
    <property type="entry name" value="HAD-like"/>
    <property type="match status" value="1"/>
</dbReference>
<evidence type="ECO:0000256" key="2">
    <source>
        <dbReference type="ARBA" id="ARBA00005628"/>
    </source>
</evidence>
<evidence type="ECO:0000256" key="6">
    <source>
        <dbReference type="ARBA" id="ARBA00023277"/>
    </source>
</evidence>
<dbReference type="InterPro" id="IPR005835">
    <property type="entry name" value="NTP_transferase_dom"/>
</dbReference>
<evidence type="ECO:0000256" key="5">
    <source>
        <dbReference type="ARBA" id="ARBA00022801"/>
    </source>
</evidence>
<protein>
    <recommendedName>
        <fullName evidence="7">D,D-heptose 1,7-bisphosphate phosphatase</fullName>
    </recommendedName>
</protein>
<dbReference type="Gene3D" id="3.90.550.10">
    <property type="entry name" value="Spore Coat Polysaccharide Biosynthesis Protein SpsA, Chain A"/>
    <property type="match status" value="1"/>
</dbReference>
<dbReference type="CDD" id="cd06915">
    <property type="entry name" value="NTP_transferase_WcbM_like"/>
    <property type="match status" value="1"/>
</dbReference>
<dbReference type="OrthoDB" id="9814110at2"/>
<dbReference type="GO" id="GO:0005737">
    <property type="term" value="C:cytoplasm"/>
    <property type="evidence" value="ECO:0007669"/>
    <property type="project" value="UniProtKB-SubCell"/>
</dbReference>
<gene>
    <name evidence="9" type="ORF">SAMN05878503_12317</name>
</gene>
<keyword evidence="6" id="KW-0119">Carbohydrate metabolism</keyword>
<dbReference type="AlphaFoldDB" id="A0A285D3W7"/>
<proteinExistence type="inferred from homology"/>
<accession>A0A285D3W7</accession>
<dbReference type="Pfam" id="PF13242">
    <property type="entry name" value="Hydrolase_like"/>
    <property type="match status" value="1"/>
</dbReference>
<keyword evidence="5" id="KW-0378">Hydrolase</keyword>
<sequence>MQCVLLVGGLGTRLGPLVSGCPKPMLPVAGRPFLDHLLTHLRRFGLRRFLLLAGYRADDIAAHFAADPTVTVLAEPEPLGTGGALRLAMHMGALDRTFVMSNGDSFFDFNVLDLVVAHRRTGGLATMALRQVEDAARFGVIERDAGDRILRMRERPEGPGPGLINGGVYVIDRQAAEHLPDGSSSFERDLLPRLAAGGLLHGRLHDGVFIDIGVPEAYAEAQSLLPLRRPAVFFDRDGVLNRDAGYTHRPEDLIWMPGAPEAVRLCNDRGWFVFVVTNQAGVAHGLYDTDAIGAFHARMQSELAATGAHVDDFRYCPHHPAARVAHWRAACDWRKPGPGMILDLMRHWPVDPGRSFLVGDQDSDIAAARAAGIAGVLHDGQDLAALIRDRL</sequence>